<evidence type="ECO:0000313" key="1">
    <source>
        <dbReference type="EMBL" id="MCA9377062.1"/>
    </source>
</evidence>
<evidence type="ECO:0000313" key="2">
    <source>
        <dbReference type="Proteomes" id="UP000741282"/>
    </source>
</evidence>
<dbReference type="Proteomes" id="UP000741282">
    <property type="component" value="Unassembled WGS sequence"/>
</dbReference>
<organism evidence="1 2">
    <name type="scientific">Candidatus Dojkabacteria bacterium</name>
    <dbReference type="NCBI Taxonomy" id="2099670"/>
    <lineage>
        <taxon>Bacteria</taxon>
        <taxon>Candidatus Dojkabacteria</taxon>
    </lineage>
</organism>
<gene>
    <name evidence="1" type="ORF">KC685_04035</name>
</gene>
<proteinExistence type="predicted"/>
<dbReference type="InterPro" id="IPR029063">
    <property type="entry name" value="SAM-dependent_MTases_sf"/>
</dbReference>
<dbReference type="Gene3D" id="3.40.50.150">
    <property type="entry name" value="Vaccinia Virus protein VP39"/>
    <property type="match status" value="1"/>
</dbReference>
<dbReference type="SUPFAM" id="SSF53335">
    <property type="entry name" value="S-adenosyl-L-methionine-dependent methyltransferases"/>
    <property type="match status" value="1"/>
</dbReference>
<dbReference type="AlphaFoldDB" id="A0A955I248"/>
<protein>
    <submittedName>
        <fullName evidence="1">Uncharacterized protein</fullName>
    </submittedName>
</protein>
<accession>A0A955I248</accession>
<comment type="caution">
    <text evidence="1">The sequence shown here is derived from an EMBL/GenBank/DDBJ whole genome shotgun (WGS) entry which is preliminary data.</text>
</comment>
<reference evidence="1" key="1">
    <citation type="submission" date="2020-04" db="EMBL/GenBank/DDBJ databases">
        <authorList>
            <person name="Zhang T."/>
        </authorList>
    </citation>
    <scope>NUCLEOTIDE SEQUENCE</scope>
    <source>
        <strain evidence="1">HKST-UBA17</strain>
    </source>
</reference>
<sequence length="407" mass="46301">MNSSNTSIHTPLVLELESLHGLSPISDERLFLFPIPKNGNPSFFRKQLQTRLKAGDPDAYFKSKKYLDIVRQMIISLGRLPSPIEVEGEVYRSRIFDQIKEDRQNPAYIETEDIPKKELAKKREEDFPEAKMSKKLFAEAPIKIDRLNGVERLILYVPNSRGELVEHPVMTNEEIEWVDLSARIIANVMSKKKNSEVFIAGLGLALLNHALVKYGVAPSRQIVAEINKSVIEKVCSKFEKELIRDFPRMNTKDKLQILEGDFMEIIDGLISSKKTFSAVSIDVFPNSSDEINKDSSNAKVLKKALQLLEPGGLLTFYADSRYLPYEIVKILNNNGIPNSSINYSVARIKKSDFTEQYHYGDLLSVVHIQKPLIKSMERVESLLVRYEDLLDELLTNNAEISVDKSID</sequence>
<reference evidence="1" key="2">
    <citation type="journal article" date="2021" name="Microbiome">
        <title>Successional dynamics and alternative stable states in a saline activated sludge microbial community over 9 years.</title>
        <authorList>
            <person name="Wang Y."/>
            <person name="Ye J."/>
            <person name="Ju F."/>
            <person name="Liu L."/>
            <person name="Boyd J.A."/>
            <person name="Deng Y."/>
            <person name="Parks D.H."/>
            <person name="Jiang X."/>
            <person name="Yin X."/>
            <person name="Woodcroft B.J."/>
            <person name="Tyson G.W."/>
            <person name="Hugenholtz P."/>
            <person name="Polz M.F."/>
            <person name="Zhang T."/>
        </authorList>
    </citation>
    <scope>NUCLEOTIDE SEQUENCE</scope>
    <source>
        <strain evidence="1">HKST-UBA17</strain>
    </source>
</reference>
<name>A0A955I248_9BACT</name>
<dbReference type="EMBL" id="JAGQLN010000015">
    <property type="protein sequence ID" value="MCA9377062.1"/>
    <property type="molecule type" value="Genomic_DNA"/>
</dbReference>